<evidence type="ECO:0000256" key="3">
    <source>
        <dbReference type="ARBA" id="ARBA00022786"/>
    </source>
</evidence>
<dbReference type="SUPFAM" id="SSF158235">
    <property type="entry name" value="SOCS box-like"/>
    <property type="match status" value="1"/>
</dbReference>
<reference evidence="8" key="1">
    <citation type="submission" date="2015-07" db="EMBL/GenBank/DDBJ databases">
        <title>MeaNS - Measles Nucleotide Surveillance Program.</title>
        <authorList>
            <person name="Tran T."/>
            <person name="Druce J."/>
        </authorList>
    </citation>
    <scope>NUCLEOTIDE SEQUENCE</scope>
    <source>
        <strain evidence="8">UCB-OBI-ISO-001</strain>
        <tissue evidence="8">Gonad</tissue>
    </source>
</reference>
<keyword evidence="1" id="KW-0341">Growth regulation</keyword>
<evidence type="ECO:0000256" key="2">
    <source>
        <dbReference type="ARBA" id="ARBA00022700"/>
    </source>
</evidence>
<evidence type="ECO:0008006" key="9">
    <source>
        <dbReference type="Google" id="ProtNLM"/>
    </source>
</evidence>
<proteinExistence type="predicted"/>
<feature type="domain" description="SOCS box" evidence="7">
    <location>
        <begin position="157"/>
        <end position="213"/>
    </location>
</feature>
<dbReference type="PANTHER" id="PTHR10155:SF16">
    <property type="entry name" value="SUPPRESSOR OF CYTOKINE SIGNALING 2"/>
    <property type="match status" value="1"/>
</dbReference>
<dbReference type="AlphaFoldDB" id="A0A0L8H8T7"/>
<dbReference type="SMART" id="SM00969">
    <property type="entry name" value="SOCS_box"/>
    <property type="match status" value="1"/>
</dbReference>
<evidence type="ECO:0000256" key="4">
    <source>
        <dbReference type="ARBA" id="ARBA00022999"/>
    </source>
</evidence>
<organism evidence="8">
    <name type="scientific">Octopus bimaculoides</name>
    <name type="common">California two-spotted octopus</name>
    <dbReference type="NCBI Taxonomy" id="37653"/>
    <lineage>
        <taxon>Eukaryota</taxon>
        <taxon>Metazoa</taxon>
        <taxon>Spiralia</taxon>
        <taxon>Lophotrochozoa</taxon>
        <taxon>Mollusca</taxon>
        <taxon>Cephalopoda</taxon>
        <taxon>Coleoidea</taxon>
        <taxon>Octopodiformes</taxon>
        <taxon>Octopoda</taxon>
        <taxon>Incirrata</taxon>
        <taxon>Octopodidae</taxon>
        <taxon>Octopus</taxon>
    </lineage>
</organism>
<dbReference type="PROSITE" id="PS50001">
    <property type="entry name" value="SH2"/>
    <property type="match status" value="1"/>
</dbReference>
<keyword evidence="3" id="KW-0833">Ubl conjugation pathway</keyword>
<dbReference type="InterPro" id="IPR036036">
    <property type="entry name" value="SOCS_box-like_dom_sf"/>
</dbReference>
<dbReference type="OrthoDB" id="10063348at2759"/>
<dbReference type="SUPFAM" id="SSF55550">
    <property type="entry name" value="SH2 domain"/>
    <property type="match status" value="1"/>
</dbReference>
<dbReference type="GO" id="GO:0046854">
    <property type="term" value="P:phosphatidylinositol phosphate biosynthetic process"/>
    <property type="evidence" value="ECO:0007669"/>
    <property type="project" value="TreeGrafter"/>
</dbReference>
<name>A0A0L8H8T7_OCTBM</name>
<protein>
    <recommendedName>
        <fullName evidence="9">Suppressor of cytokine signaling 2</fullName>
    </recommendedName>
</protein>
<dbReference type="CDD" id="cd03587">
    <property type="entry name" value="SOCS"/>
    <property type="match status" value="1"/>
</dbReference>
<dbReference type="GO" id="GO:0046935">
    <property type="term" value="F:1-phosphatidylinositol-3-kinase regulator activity"/>
    <property type="evidence" value="ECO:0007669"/>
    <property type="project" value="TreeGrafter"/>
</dbReference>
<dbReference type="Gene3D" id="1.10.750.20">
    <property type="entry name" value="SOCS box"/>
    <property type="match status" value="1"/>
</dbReference>
<dbReference type="InterPro" id="IPR001496">
    <property type="entry name" value="SOCS_box"/>
</dbReference>
<dbReference type="GO" id="GO:0005942">
    <property type="term" value="C:phosphatidylinositol 3-kinase complex"/>
    <property type="evidence" value="ECO:0007669"/>
    <property type="project" value="TreeGrafter"/>
</dbReference>
<dbReference type="Gene3D" id="3.30.505.10">
    <property type="entry name" value="SH2 domain"/>
    <property type="match status" value="1"/>
</dbReference>
<dbReference type="SMART" id="SM00253">
    <property type="entry name" value="SOCS"/>
    <property type="match status" value="1"/>
</dbReference>
<dbReference type="SMART" id="SM00252">
    <property type="entry name" value="SH2"/>
    <property type="match status" value="1"/>
</dbReference>
<dbReference type="PANTHER" id="PTHR10155">
    <property type="entry name" value="PHOSPHATIDYLINOSITOL 3-KINASE REGULATORY SUBUNIT"/>
    <property type="match status" value="1"/>
</dbReference>
<dbReference type="Pfam" id="PF07525">
    <property type="entry name" value="SOCS_box"/>
    <property type="match status" value="1"/>
</dbReference>
<accession>A0A0L8H8T7</accession>
<keyword evidence="2" id="KW-0734">Signal transduction inhibitor</keyword>
<keyword evidence="4 5" id="KW-0727">SH2 domain</keyword>
<evidence type="ECO:0000256" key="1">
    <source>
        <dbReference type="ARBA" id="ARBA00022604"/>
    </source>
</evidence>
<dbReference type="GO" id="GO:0009968">
    <property type="term" value="P:negative regulation of signal transduction"/>
    <property type="evidence" value="ECO:0007669"/>
    <property type="project" value="UniProtKB-KW"/>
</dbReference>
<dbReference type="STRING" id="37653.A0A0L8H8T7"/>
<feature type="domain" description="SH2" evidence="6">
    <location>
        <begin position="44"/>
        <end position="127"/>
    </location>
</feature>
<evidence type="ECO:0000259" key="7">
    <source>
        <dbReference type="PROSITE" id="PS50225"/>
    </source>
</evidence>
<dbReference type="PRINTS" id="PR00401">
    <property type="entry name" value="SH2DOMAIN"/>
</dbReference>
<dbReference type="InterPro" id="IPR036860">
    <property type="entry name" value="SH2_dom_sf"/>
</dbReference>
<dbReference type="GO" id="GO:0035556">
    <property type="term" value="P:intracellular signal transduction"/>
    <property type="evidence" value="ECO:0007669"/>
    <property type="project" value="InterPro"/>
</dbReference>
<dbReference type="Pfam" id="PF00017">
    <property type="entry name" value="SH2"/>
    <property type="match status" value="1"/>
</dbReference>
<dbReference type="InterPro" id="IPR000980">
    <property type="entry name" value="SH2"/>
</dbReference>
<dbReference type="EMBL" id="KQ418838">
    <property type="protein sequence ID" value="KOF85686.1"/>
    <property type="molecule type" value="Genomic_DNA"/>
</dbReference>
<gene>
    <name evidence="8" type="ORF">OCBIM_22019940mg</name>
</gene>
<sequence>MKRSPNQLEMNLHLVPTSSPLTDTKMKFLRIILINKQYLNEGKWYYSEMSREKAHHILLNTENGTFLLRNSFNSENVFALSVKTFDKVISTKIISRYNFFHLDCVKEAQNKIPLFQTVIELVQFYSNRCSKGPRHERGIQNHWCWFDSSVNKHIPIILEIPLRHSVPTLKHLCRLVINVSVEKTEAETPLHYSIRKLPLPPFLKDYVSSYPFVI</sequence>
<evidence type="ECO:0000256" key="5">
    <source>
        <dbReference type="PROSITE-ProRule" id="PRU00191"/>
    </source>
</evidence>
<dbReference type="PROSITE" id="PS50225">
    <property type="entry name" value="SOCS"/>
    <property type="match status" value="1"/>
</dbReference>
<evidence type="ECO:0000259" key="6">
    <source>
        <dbReference type="PROSITE" id="PS50001"/>
    </source>
</evidence>
<dbReference type="OMA" id="QYSCAQF"/>
<evidence type="ECO:0000313" key="8">
    <source>
        <dbReference type="EMBL" id="KOF85686.1"/>
    </source>
</evidence>